<name>N9MQM1_9GAMM</name>
<evidence type="ECO:0000313" key="2">
    <source>
        <dbReference type="EMBL" id="ENX10889.1"/>
    </source>
</evidence>
<proteinExistence type="predicted"/>
<dbReference type="HOGENOM" id="CLU_1747445_0_0_6"/>
<dbReference type="AlphaFoldDB" id="N9MQM1"/>
<reference evidence="2 3" key="1">
    <citation type="submission" date="2013-02" db="EMBL/GenBank/DDBJ databases">
        <title>The Genome Sequence of Acinetobacter sp. NIPH 2171.</title>
        <authorList>
            <consortium name="The Broad Institute Genome Sequencing Platform"/>
            <consortium name="The Broad Institute Genome Sequencing Center for Infectious Disease"/>
            <person name="Cerqueira G."/>
            <person name="Feldgarden M."/>
            <person name="Courvalin P."/>
            <person name="Perichon B."/>
            <person name="Grillot-Courvalin C."/>
            <person name="Clermont D."/>
            <person name="Rocha E."/>
            <person name="Yoon E.-J."/>
            <person name="Nemec A."/>
            <person name="Walker B."/>
            <person name="Young S.K."/>
            <person name="Zeng Q."/>
            <person name="Gargeya S."/>
            <person name="Fitzgerald M."/>
            <person name="Haas B."/>
            <person name="Abouelleil A."/>
            <person name="Alvarado L."/>
            <person name="Arachchi H.M."/>
            <person name="Berlin A.M."/>
            <person name="Chapman S.B."/>
            <person name="Dewar J."/>
            <person name="Goldberg J."/>
            <person name="Griggs A."/>
            <person name="Gujja S."/>
            <person name="Hansen M."/>
            <person name="Howarth C."/>
            <person name="Imamovic A."/>
            <person name="Larimer J."/>
            <person name="McCowan C."/>
            <person name="Murphy C."/>
            <person name="Neiman D."/>
            <person name="Pearson M."/>
            <person name="Priest M."/>
            <person name="Roberts A."/>
            <person name="Saif S."/>
            <person name="Shea T."/>
            <person name="Sisk P."/>
            <person name="Sykes S."/>
            <person name="Wortman J."/>
            <person name="Nusbaum C."/>
            <person name="Birren B."/>
        </authorList>
    </citation>
    <scope>NUCLEOTIDE SEQUENCE [LARGE SCALE GENOMIC DNA]</scope>
    <source>
        <strain evidence="2 3">NIPH 2171</strain>
    </source>
</reference>
<protein>
    <submittedName>
        <fullName evidence="2">Uncharacterized protein</fullName>
    </submittedName>
</protein>
<dbReference type="EMBL" id="APRS01000012">
    <property type="protein sequence ID" value="ENX08502.1"/>
    <property type="molecule type" value="Genomic_DNA"/>
</dbReference>
<evidence type="ECO:0000313" key="1">
    <source>
        <dbReference type="EMBL" id="ENX08502.1"/>
    </source>
</evidence>
<sequence length="149" mass="15739">MYSLHNLPTDYKAFQTLNLCSNKVLGGGFPFSLGSELPLLVGNGPGPVIWLQAVQNSSTKELILLVDRNVPTVKGVEVTKPEEGVIEIFIGTTKILRIKKTGSDSAVISKLDLRPIGLNITGNQESLSIGGSSFSGNTFQGAQVVIGLG</sequence>
<dbReference type="RefSeq" id="WP_005233118.1">
    <property type="nucleotide sequence ID" value="NZ_CP083658.1"/>
</dbReference>
<comment type="caution">
    <text evidence="2">The sequence shown here is derived from an EMBL/GenBank/DDBJ whole genome shotgun (WGS) entry which is preliminary data.</text>
</comment>
<dbReference type="OrthoDB" id="1495082at2"/>
<organism evidence="2 3">
    <name type="scientific">Acinetobacter variabilis</name>
    <dbReference type="NCBI Taxonomy" id="70346"/>
    <lineage>
        <taxon>Bacteria</taxon>
        <taxon>Pseudomonadati</taxon>
        <taxon>Pseudomonadota</taxon>
        <taxon>Gammaproteobacteria</taxon>
        <taxon>Moraxellales</taxon>
        <taxon>Moraxellaceae</taxon>
        <taxon>Acinetobacter</taxon>
    </lineage>
</organism>
<evidence type="ECO:0000313" key="3">
    <source>
        <dbReference type="Proteomes" id="UP000013101"/>
    </source>
</evidence>
<dbReference type="EMBL" id="APRS01000005">
    <property type="protein sequence ID" value="ENX10889.1"/>
    <property type="molecule type" value="Genomic_DNA"/>
</dbReference>
<dbReference type="Proteomes" id="UP000013101">
    <property type="component" value="Unassembled WGS sequence"/>
</dbReference>
<accession>N9MQM1</accession>
<gene>
    <name evidence="2" type="ORF">F897_00568</name>
    <name evidence="1" type="ORF">F897_01646</name>
</gene>